<feature type="transmembrane region" description="Helical" evidence="5">
    <location>
        <begin position="238"/>
        <end position="256"/>
    </location>
</feature>
<evidence type="ECO:0000256" key="3">
    <source>
        <dbReference type="ARBA" id="ARBA00022989"/>
    </source>
</evidence>
<comment type="subcellular location">
    <subcellularLocation>
        <location evidence="5">Cell inner membrane</location>
        <topology evidence="5">Multi-pass membrane protein</topology>
    </subcellularLocation>
    <subcellularLocation>
        <location evidence="1">Membrane</location>
        <topology evidence="1">Multi-pass membrane protein</topology>
    </subcellularLocation>
</comment>
<keyword evidence="8" id="KW-1185">Reference proteome</keyword>
<evidence type="ECO:0000256" key="1">
    <source>
        <dbReference type="ARBA" id="ARBA00004141"/>
    </source>
</evidence>
<feature type="transmembrane region" description="Helical" evidence="5">
    <location>
        <begin position="30"/>
        <end position="53"/>
    </location>
</feature>
<dbReference type="RefSeq" id="WP_115937738.1">
    <property type="nucleotide sequence ID" value="NZ_QRDW01000008.1"/>
</dbReference>
<feature type="transmembrane region" description="Helical" evidence="5">
    <location>
        <begin position="183"/>
        <end position="201"/>
    </location>
</feature>
<dbReference type="GO" id="GO:0043190">
    <property type="term" value="C:ATP-binding cassette (ABC) transporter complex"/>
    <property type="evidence" value="ECO:0007669"/>
    <property type="project" value="InterPro"/>
</dbReference>
<organism evidence="7 8">
    <name type="scientific">Aestuariispira insulae</name>
    <dbReference type="NCBI Taxonomy" id="1461337"/>
    <lineage>
        <taxon>Bacteria</taxon>
        <taxon>Pseudomonadati</taxon>
        <taxon>Pseudomonadota</taxon>
        <taxon>Alphaproteobacteria</taxon>
        <taxon>Rhodospirillales</taxon>
        <taxon>Kiloniellaceae</taxon>
        <taxon>Aestuariispira</taxon>
    </lineage>
</organism>
<proteinExistence type="inferred from homology"/>
<keyword evidence="3 5" id="KW-1133">Transmembrane helix</keyword>
<accession>A0A3D9HF60</accession>
<dbReference type="Pfam" id="PF01061">
    <property type="entry name" value="ABC2_membrane"/>
    <property type="match status" value="1"/>
</dbReference>
<sequence>MIEAPRKYGILNQMGVTTFIRRELAREWRFFRYTVFGPALQAALFAAVFLLAAGDKMITFDEIGFLEFLIPGMMMSAAMQKAFESGAFSLMDDKLSGQIGDFLSAPFNAFEWLLSYTVSTFVVSALTALTVWGALCLFGTVVIPQNPLLLLGFFAAASIAFTAFGILSAIISDKWDSLSAKEVFILAPLVLLSGSFFPLNALPGEWQIALLFNPIFYMIDGFRYAMTGYQDNPPELGMLVAWFTAIIMWVAAFICLKRGYRIKS</sequence>
<keyword evidence="5" id="KW-0813">Transport</keyword>
<dbReference type="PIRSF" id="PIRSF006648">
    <property type="entry name" value="DrrB"/>
    <property type="match status" value="1"/>
</dbReference>
<feature type="transmembrane region" description="Helical" evidence="5">
    <location>
        <begin position="113"/>
        <end position="141"/>
    </location>
</feature>
<evidence type="ECO:0000259" key="6">
    <source>
        <dbReference type="PROSITE" id="PS51012"/>
    </source>
</evidence>
<dbReference type="InterPro" id="IPR047817">
    <property type="entry name" value="ABC2_TM_bact-type"/>
</dbReference>
<name>A0A3D9HF60_9PROT</name>
<dbReference type="InterPro" id="IPR052522">
    <property type="entry name" value="ABC-2_transport_permease"/>
</dbReference>
<dbReference type="EMBL" id="QRDW01000008">
    <property type="protein sequence ID" value="RED48117.1"/>
    <property type="molecule type" value="Genomic_DNA"/>
</dbReference>
<dbReference type="InterPro" id="IPR013525">
    <property type="entry name" value="ABC2_TM"/>
</dbReference>
<evidence type="ECO:0000313" key="8">
    <source>
        <dbReference type="Proteomes" id="UP000256845"/>
    </source>
</evidence>
<dbReference type="PROSITE" id="PS51012">
    <property type="entry name" value="ABC_TM2"/>
    <property type="match status" value="1"/>
</dbReference>
<feature type="transmembrane region" description="Helical" evidence="5">
    <location>
        <begin position="148"/>
        <end position="171"/>
    </location>
</feature>
<dbReference type="InterPro" id="IPR000412">
    <property type="entry name" value="ABC_2_transport"/>
</dbReference>
<keyword evidence="2 5" id="KW-0812">Transmembrane</keyword>
<dbReference type="PANTHER" id="PTHR43332:SF1">
    <property type="entry name" value="TRANSPORT PERMEASE PROTEIN"/>
    <property type="match status" value="1"/>
</dbReference>
<reference evidence="7 8" key="1">
    <citation type="submission" date="2018-07" db="EMBL/GenBank/DDBJ databases">
        <title>Genomic Encyclopedia of Type Strains, Phase III (KMG-III): the genomes of soil and plant-associated and newly described type strains.</title>
        <authorList>
            <person name="Whitman W."/>
        </authorList>
    </citation>
    <scope>NUCLEOTIDE SEQUENCE [LARGE SCALE GENOMIC DNA]</scope>
    <source>
        <strain evidence="7 8">CECT 8488</strain>
    </source>
</reference>
<comment type="similarity">
    <text evidence="5">Belongs to the ABC-2 integral membrane protein family.</text>
</comment>
<keyword evidence="4 5" id="KW-0472">Membrane</keyword>
<dbReference type="OrthoDB" id="9804001at2"/>
<dbReference type="AlphaFoldDB" id="A0A3D9HF60"/>
<evidence type="ECO:0000256" key="2">
    <source>
        <dbReference type="ARBA" id="ARBA00022692"/>
    </source>
</evidence>
<protein>
    <recommendedName>
        <fullName evidence="5">Transport permease protein</fullName>
    </recommendedName>
</protein>
<dbReference type="PANTHER" id="PTHR43332">
    <property type="entry name" value="INNER MEMBRANE TRANSPORT PERMEASE YADH-RELATED"/>
    <property type="match status" value="1"/>
</dbReference>
<dbReference type="Proteomes" id="UP000256845">
    <property type="component" value="Unassembled WGS sequence"/>
</dbReference>
<comment type="caution">
    <text evidence="7">The sequence shown here is derived from an EMBL/GenBank/DDBJ whole genome shotgun (WGS) entry which is preliminary data.</text>
</comment>
<evidence type="ECO:0000256" key="5">
    <source>
        <dbReference type="RuleBase" id="RU361157"/>
    </source>
</evidence>
<gene>
    <name evidence="7" type="ORF">DFP90_108136</name>
</gene>
<feature type="transmembrane region" description="Helical" evidence="5">
    <location>
        <begin position="208"/>
        <end position="226"/>
    </location>
</feature>
<dbReference type="PRINTS" id="PR00164">
    <property type="entry name" value="ABC2TRNSPORT"/>
</dbReference>
<dbReference type="GO" id="GO:0140359">
    <property type="term" value="F:ABC-type transporter activity"/>
    <property type="evidence" value="ECO:0007669"/>
    <property type="project" value="InterPro"/>
</dbReference>
<feature type="domain" description="ABC transmembrane type-2" evidence="6">
    <location>
        <begin position="29"/>
        <end position="259"/>
    </location>
</feature>
<evidence type="ECO:0000313" key="7">
    <source>
        <dbReference type="EMBL" id="RED48117.1"/>
    </source>
</evidence>
<evidence type="ECO:0000256" key="4">
    <source>
        <dbReference type="ARBA" id="ARBA00023136"/>
    </source>
</evidence>
<keyword evidence="5" id="KW-1003">Cell membrane</keyword>